<gene>
    <name evidence="2" type="ORF">M0811_02115</name>
</gene>
<reference evidence="2" key="1">
    <citation type="submission" date="2022-10" db="EMBL/GenBank/DDBJ databases">
        <title>Novel sulphate-reducing endosymbionts in the free-living metamonad Anaeramoeba.</title>
        <authorList>
            <person name="Jerlstrom-Hultqvist J."/>
            <person name="Cepicka I."/>
            <person name="Gallot-Lavallee L."/>
            <person name="Salas-Leiva D."/>
            <person name="Curtis B.A."/>
            <person name="Zahonova K."/>
            <person name="Pipaliya S."/>
            <person name="Dacks J."/>
            <person name="Roger A.J."/>
        </authorList>
    </citation>
    <scope>NUCLEOTIDE SEQUENCE</scope>
    <source>
        <strain evidence="2">BMAN</strain>
    </source>
</reference>
<dbReference type="Proteomes" id="UP001149090">
    <property type="component" value="Unassembled WGS sequence"/>
</dbReference>
<dbReference type="EMBL" id="JAPDFW010000103">
    <property type="protein sequence ID" value="KAJ5069545.1"/>
    <property type="molecule type" value="Genomic_DNA"/>
</dbReference>
<sequence>MSNFVHLSQTIKNKAKISTRKLIDSPRKQVLKAKPQPILRKQSKVFLPRITMSRAELFPEKNVQDNRMVTLLDTSELTQKGKERKSNLKKLKSQLIRNNGPNYQLKKSNSEKNLSIQNIRNIGNLDKTNDEKKKKKKKLLFGHKRVKTPPERSSLTEVTPGFHPIDLQSIQKVTFNFDDPQEVKEIAEITEISVDPLKEFTDLTFEMAKENKALLKEIEQLQNQVMTYEQNEAITQELEKIIDDLENEKKKVHDKCSEFQKQLEKVTENYQESIERLGESQKELEEYNKLKRKHERLLKKAKEYKREMKRLASKNMQVSELEEREHSLLQQISNLEFDKKTLLEKNSQLITEITATRTHLQNLKKKFMLSNTHVIQYNQFEKENVELKIQNTWLEKLTFSKAKMDDALETIINIHFAEISDQKQEEKKILDDAQQALDFVANKLPELFTSQSDDQEDLTWYQIGEHISKHELQLLTIDDDSKRKLYYMACLIELSKMYFDLQQKILDFQANEKIMKEELIDVQKQLVKVNKIK</sequence>
<evidence type="ECO:0000313" key="3">
    <source>
        <dbReference type="Proteomes" id="UP001149090"/>
    </source>
</evidence>
<dbReference type="AlphaFoldDB" id="A0A9Q0LE13"/>
<accession>A0A9Q0LE13</accession>
<feature type="coiled-coil region" evidence="1">
    <location>
        <begin position="416"/>
        <end position="443"/>
    </location>
</feature>
<organism evidence="2 3">
    <name type="scientific">Anaeramoeba ignava</name>
    <name type="common">Anaerobic marine amoeba</name>
    <dbReference type="NCBI Taxonomy" id="1746090"/>
    <lineage>
        <taxon>Eukaryota</taxon>
        <taxon>Metamonada</taxon>
        <taxon>Anaeramoebidae</taxon>
        <taxon>Anaeramoeba</taxon>
    </lineage>
</organism>
<evidence type="ECO:0000256" key="1">
    <source>
        <dbReference type="SAM" id="Coils"/>
    </source>
</evidence>
<name>A0A9Q0LE13_ANAIG</name>
<feature type="coiled-coil region" evidence="1">
    <location>
        <begin position="204"/>
        <end position="338"/>
    </location>
</feature>
<proteinExistence type="predicted"/>
<evidence type="ECO:0000313" key="2">
    <source>
        <dbReference type="EMBL" id="KAJ5069545.1"/>
    </source>
</evidence>
<keyword evidence="3" id="KW-1185">Reference proteome</keyword>
<keyword evidence="1" id="KW-0175">Coiled coil</keyword>
<protein>
    <submittedName>
        <fullName evidence="2">Uncharacterized protein</fullName>
    </submittedName>
</protein>
<comment type="caution">
    <text evidence="2">The sequence shown here is derived from an EMBL/GenBank/DDBJ whole genome shotgun (WGS) entry which is preliminary data.</text>
</comment>